<evidence type="ECO:0000313" key="2">
    <source>
        <dbReference type="EMBL" id="POA98099.1"/>
    </source>
</evidence>
<comment type="caution">
    <text evidence="2">The sequence shown here is derived from an EMBL/GenBank/DDBJ whole genome shotgun (WGS) entry which is preliminary data.</text>
</comment>
<dbReference type="EMBL" id="PPTF01000064">
    <property type="protein sequence ID" value="POA98099.1"/>
    <property type="molecule type" value="Genomic_DNA"/>
</dbReference>
<keyword evidence="3" id="KW-1185">Reference proteome</keyword>
<evidence type="ECO:0000256" key="1">
    <source>
        <dbReference type="SAM" id="MobiDB-lite"/>
    </source>
</evidence>
<dbReference type="Proteomes" id="UP000236416">
    <property type="component" value="Unassembled WGS sequence"/>
</dbReference>
<gene>
    <name evidence="2" type="ORF">C2134_13335</name>
</gene>
<name>A0A2K4MM67_9NEIS</name>
<protein>
    <recommendedName>
        <fullName evidence="4">Histidine kinase</fullName>
    </recommendedName>
</protein>
<reference evidence="2 3" key="1">
    <citation type="submission" date="2018-01" db="EMBL/GenBank/DDBJ databases">
        <title>Genomic Sequence of Chromobacterium MWU13-2610 from wild cranberry bogs within the Cape Cod National Seashore.</title>
        <authorList>
            <person name="O'Hara-Hanley K."/>
            <person name="Soby S."/>
            <person name="Harrison A."/>
        </authorList>
    </citation>
    <scope>NUCLEOTIDE SEQUENCE [LARGE SCALE GENOMIC DNA]</scope>
    <source>
        <strain evidence="2 3">MWU13-2610</strain>
    </source>
</reference>
<feature type="region of interest" description="Disordered" evidence="1">
    <location>
        <begin position="120"/>
        <end position="140"/>
    </location>
</feature>
<dbReference type="AlphaFoldDB" id="A0A2K4MM67"/>
<accession>A0A2K4MM67</accession>
<evidence type="ECO:0000313" key="3">
    <source>
        <dbReference type="Proteomes" id="UP000236416"/>
    </source>
</evidence>
<organism evidence="2 3">
    <name type="scientific">Chromobacterium sinusclupearum</name>
    <dbReference type="NCBI Taxonomy" id="2077146"/>
    <lineage>
        <taxon>Bacteria</taxon>
        <taxon>Pseudomonadati</taxon>
        <taxon>Pseudomonadota</taxon>
        <taxon>Betaproteobacteria</taxon>
        <taxon>Neisseriales</taxon>
        <taxon>Chromobacteriaceae</taxon>
        <taxon>Chromobacterium</taxon>
    </lineage>
</organism>
<dbReference type="SUPFAM" id="SSF52172">
    <property type="entry name" value="CheY-like"/>
    <property type="match status" value="1"/>
</dbReference>
<sequence length="355" mass="38552">MDLPLDACRLLRPVSAPVTVLTAGMDERKLALLRLAFRMHAALGYRLAVDAADAQPDLALVDIDGEGWPLWQRFRQAHPRLPAAIVSAAPPERAPAAILKKPLRVEQLFPLLRELQEKPVADTAWSPPTAPPPKPSARPARPAVIERFDPASGLLGQACLLQRQRQDALILADGEPIVAILGSRNEARPLCGAARLREICQIDAAAIQPTPLPRPPLPAEAPVCPLKPLLWQLAIWSARGRLIRQIQADTPLRLRHWPNLTRLAPIPDALRVSALLCRSTVNLRVIARLLRIAPADLFAFLAAAHCIGALDIPQEGKLGVIASPPVRGQPPQPEAAPDASRRGLLSRLLRKITGL</sequence>
<dbReference type="RefSeq" id="WP_103320670.1">
    <property type="nucleotide sequence ID" value="NZ_PPTF01000064.1"/>
</dbReference>
<proteinExistence type="predicted"/>
<evidence type="ECO:0008006" key="4">
    <source>
        <dbReference type="Google" id="ProtNLM"/>
    </source>
</evidence>
<dbReference type="InterPro" id="IPR011006">
    <property type="entry name" value="CheY-like_superfamily"/>
</dbReference>